<evidence type="ECO:0000256" key="2">
    <source>
        <dbReference type="ARBA" id="ARBA00012705"/>
    </source>
</evidence>
<accession>A0ABR9QS36</accession>
<feature type="domain" description="Thiolase C-terminal" evidence="9">
    <location>
        <begin position="281"/>
        <end position="402"/>
    </location>
</feature>
<evidence type="ECO:0000256" key="7">
    <source>
        <dbReference type="RuleBase" id="RU003557"/>
    </source>
</evidence>
<evidence type="ECO:0000256" key="3">
    <source>
        <dbReference type="ARBA" id="ARBA00022679"/>
    </source>
</evidence>
<dbReference type="PROSITE" id="PS00099">
    <property type="entry name" value="THIOLASE_3"/>
    <property type="match status" value="1"/>
</dbReference>
<dbReference type="CDD" id="cd00751">
    <property type="entry name" value="thiolase"/>
    <property type="match status" value="1"/>
</dbReference>
<evidence type="ECO:0000259" key="9">
    <source>
        <dbReference type="Pfam" id="PF02803"/>
    </source>
</evidence>
<comment type="similarity">
    <text evidence="1 7">Belongs to the thiolase-like superfamily. Thiolase family.</text>
</comment>
<feature type="domain" description="Thiolase N-terminal" evidence="8">
    <location>
        <begin position="13"/>
        <end position="272"/>
    </location>
</feature>
<evidence type="ECO:0000256" key="6">
    <source>
        <dbReference type="ARBA" id="ARBA00040529"/>
    </source>
</evidence>
<evidence type="ECO:0000259" key="8">
    <source>
        <dbReference type="Pfam" id="PF00108"/>
    </source>
</evidence>
<proteinExistence type="inferred from homology"/>
<sequence>MSNRTFDKRPDDIVIVSGARTPIAKFGGSLKTVSAIDMGALVVGEAVKRAGIEPAAVDECIIGQVGSWGPNGFVARAISLKAGLPNETCAYSVNRQCGSGLQSIADGIMEIQTGQAEVVVAGGSESLSQLPYYVTDARWGARMGHKQFEDGVIDILTWPLDMSHNGVTAENVAKKFNVSREEQDAFAARSQQRACKAVADGVFAEEIVPVEVKGRKGAVTVFDTDEGPREGVTAESLAKLRPCFVTDGTGSVTAGNSSSLNDAAAAVVIMTRAKAEELGCTPMVAIRGFAIAGYDASLMGYSPYFSSKKLAEKLELDLTAIDFFEINEAFASQAYAVARDLGLDQEKVNIYGGGISLGHPIGATGTVLAIKCAYELARRHPEKRDAMVSMCIGGGQGISMYFTAE</sequence>
<dbReference type="PANTHER" id="PTHR18919:SF107">
    <property type="entry name" value="ACETYL-COA ACETYLTRANSFERASE, CYTOSOLIC"/>
    <property type="match status" value="1"/>
</dbReference>
<dbReference type="PROSITE" id="PS00098">
    <property type="entry name" value="THIOLASE_1"/>
    <property type="match status" value="1"/>
</dbReference>
<keyword evidence="4 7" id="KW-0012">Acyltransferase</keyword>
<dbReference type="NCBIfam" id="TIGR01930">
    <property type="entry name" value="AcCoA-C-Actrans"/>
    <property type="match status" value="1"/>
</dbReference>
<name>A0ABR9QS36_9ACTN</name>
<dbReference type="InterPro" id="IPR020615">
    <property type="entry name" value="Thiolase_acyl_enz_int_AS"/>
</dbReference>
<dbReference type="PIRSF" id="PIRSF000429">
    <property type="entry name" value="Ac-CoA_Ac_transf"/>
    <property type="match status" value="1"/>
</dbReference>
<evidence type="ECO:0000256" key="1">
    <source>
        <dbReference type="ARBA" id="ARBA00010982"/>
    </source>
</evidence>
<dbReference type="SUPFAM" id="SSF53901">
    <property type="entry name" value="Thiolase-like"/>
    <property type="match status" value="2"/>
</dbReference>
<dbReference type="InterPro" id="IPR020616">
    <property type="entry name" value="Thiolase_N"/>
</dbReference>
<evidence type="ECO:0000313" key="10">
    <source>
        <dbReference type="EMBL" id="MBE5023894.1"/>
    </source>
</evidence>
<protein>
    <recommendedName>
        <fullName evidence="6">Probable acetyl-CoA acetyltransferase</fullName>
        <ecNumber evidence="2">2.3.1.9</ecNumber>
    </recommendedName>
    <alternativeName>
        <fullName evidence="5">Acetoacetyl-CoA thiolase</fullName>
    </alternativeName>
</protein>
<dbReference type="Pfam" id="PF00108">
    <property type="entry name" value="Thiolase_N"/>
    <property type="match status" value="1"/>
</dbReference>
<dbReference type="EMBL" id="JADCJZ010000001">
    <property type="protein sequence ID" value="MBE5023894.1"/>
    <property type="molecule type" value="Genomic_DNA"/>
</dbReference>
<dbReference type="RefSeq" id="WP_193529302.1">
    <property type="nucleotide sequence ID" value="NZ_JADCJZ010000001.1"/>
</dbReference>
<organism evidence="10 11">
    <name type="scientific">Thermophilibacter gallinarum</name>
    <dbReference type="NCBI Taxonomy" id="2779357"/>
    <lineage>
        <taxon>Bacteria</taxon>
        <taxon>Bacillati</taxon>
        <taxon>Actinomycetota</taxon>
        <taxon>Coriobacteriia</taxon>
        <taxon>Coriobacteriales</taxon>
        <taxon>Atopobiaceae</taxon>
        <taxon>Thermophilibacter</taxon>
    </lineage>
</organism>
<dbReference type="InterPro" id="IPR020613">
    <property type="entry name" value="Thiolase_CS"/>
</dbReference>
<dbReference type="InterPro" id="IPR020617">
    <property type="entry name" value="Thiolase_C"/>
</dbReference>
<dbReference type="Pfam" id="PF02803">
    <property type="entry name" value="Thiolase_C"/>
    <property type="match status" value="1"/>
</dbReference>
<dbReference type="PROSITE" id="PS00737">
    <property type="entry name" value="THIOLASE_2"/>
    <property type="match status" value="1"/>
</dbReference>
<evidence type="ECO:0000256" key="5">
    <source>
        <dbReference type="ARBA" id="ARBA00030755"/>
    </source>
</evidence>
<dbReference type="InterPro" id="IPR002155">
    <property type="entry name" value="Thiolase"/>
</dbReference>
<evidence type="ECO:0000256" key="4">
    <source>
        <dbReference type="ARBA" id="ARBA00023315"/>
    </source>
</evidence>
<keyword evidence="3 7" id="KW-0808">Transferase</keyword>
<dbReference type="EC" id="2.3.1.9" evidence="2"/>
<dbReference type="InterPro" id="IPR016039">
    <property type="entry name" value="Thiolase-like"/>
</dbReference>
<comment type="caution">
    <text evidence="10">The sequence shown here is derived from an EMBL/GenBank/DDBJ whole genome shotgun (WGS) entry which is preliminary data.</text>
</comment>
<gene>
    <name evidence="10" type="ORF">INF26_03375</name>
</gene>
<keyword evidence="11" id="KW-1185">Reference proteome</keyword>
<dbReference type="InterPro" id="IPR020610">
    <property type="entry name" value="Thiolase_AS"/>
</dbReference>
<dbReference type="PANTHER" id="PTHR18919">
    <property type="entry name" value="ACETYL-COA C-ACYLTRANSFERASE"/>
    <property type="match status" value="1"/>
</dbReference>
<evidence type="ECO:0000313" key="11">
    <source>
        <dbReference type="Proteomes" id="UP001194273"/>
    </source>
</evidence>
<dbReference type="Proteomes" id="UP001194273">
    <property type="component" value="Unassembled WGS sequence"/>
</dbReference>
<reference evidence="10 11" key="1">
    <citation type="submission" date="2020-10" db="EMBL/GenBank/DDBJ databases">
        <title>ChiBAC.</title>
        <authorList>
            <person name="Zenner C."/>
            <person name="Hitch T.C.A."/>
            <person name="Clavel T."/>
        </authorList>
    </citation>
    <scope>NUCLEOTIDE SEQUENCE [LARGE SCALE GENOMIC DNA]</scope>
    <source>
        <strain evidence="10 11">DSM 107455</strain>
    </source>
</reference>
<dbReference type="Gene3D" id="3.40.47.10">
    <property type="match status" value="2"/>
</dbReference>